<keyword evidence="5 12" id="KW-0732">Signal</keyword>
<dbReference type="PROSITE" id="PS50213">
    <property type="entry name" value="FAS1"/>
    <property type="match status" value="1"/>
</dbReference>
<keyword evidence="7" id="KW-0472">Membrane</keyword>
<dbReference type="AlphaFoldDB" id="A0AAV9AVQ0"/>
<evidence type="ECO:0000256" key="4">
    <source>
        <dbReference type="ARBA" id="ARBA00022622"/>
    </source>
</evidence>
<keyword evidence="9" id="KW-0449">Lipoprotein</keyword>
<evidence type="ECO:0000256" key="8">
    <source>
        <dbReference type="ARBA" id="ARBA00023180"/>
    </source>
</evidence>
<dbReference type="SUPFAM" id="SSF82153">
    <property type="entry name" value="FAS1 domain"/>
    <property type="match status" value="1"/>
</dbReference>
<gene>
    <name evidence="14" type="ORF">QJS04_geneDACA013886</name>
</gene>
<evidence type="ECO:0000256" key="7">
    <source>
        <dbReference type="ARBA" id="ARBA00023136"/>
    </source>
</evidence>
<evidence type="ECO:0000256" key="9">
    <source>
        <dbReference type="ARBA" id="ARBA00023288"/>
    </source>
</evidence>
<dbReference type="PANTHER" id="PTHR32382:SF6">
    <property type="entry name" value="FASCICLIN-LIKE ARABINOGALACTAN PROTEIN 14"/>
    <property type="match status" value="1"/>
</dbReference>
<evidence type="ECO:0000256" key="5">
    <source>
        <dbReference type="ARBA" id="ARBA00022729"/>
    </source>
</evidence>
<evidence type="ECO:0000256" key="1">
    <source>
        <dbReference type="ARBA" id="ARBA00004609"/>
    </source>
</evidence>
<feature type="domain" description="FAS1" evidence="13">
    <location>
        <begin position="25"/>
        <end position="171"/>
    </location>
</feature>
<comment type="caution">
    <text evidence="14">The sequence shown here is derived from an EMBL/GenBank/DDBJ whole genome shotgun (WGS) entry which is preliminary data.</text>
</comment>
<evidence type="ECO:0000313" key="14">
    <source>
        <dbReference type="EMBL" id="KAK1268234.1"/>
    </source>
</evidence>
<proteinExistence type="inferred from homology"/>
<name>A0AAV9AVQ0_ACOGR</name>
<evidence type="ECO:0000259" key="13">
    <source>
        <dbReference type="PROSITE" id="PS50213"/>
    </source>
</evidence>
<dbReference type="EMBL" id="JAUJYN010000006">
    <property type="protein sequence ID" value="KAK1268234.1"/>
    <property type="molecule type" value="Genomic_DNA"/>
</dbReference>
<reference evidence="14" key="2">
    <citation type="submission" date="2023-06" db="EMBL/GenBank/DDBJ databases">
        <authorList>
            <person name="Ma L."/>
            <person name="Liu K.-W."/>
            <person name="Li Z."/>
            <person name="Hsiao Y.-Y."/>
            <person name="Qi Y."/>
            <person name="Fu T."/>
            <person name="Tang G."/>
            <person name="Zhang D."/>
            <person name="Sun W.-H."/>
            <person name="Liu D.-K."/>
            <person name="Li Y."/>
            <person name="Chen G.-Z."/>
            <person name="Liu X.-D."/>
            <person name="Liao X.-Y."/>
            <person name="Jiang Y.-T."/>
            <person name="Yu X."/>
            <person name="Hao Y."/>
            <person name="Huang J."/>
            <person name="Zhao X.-W."/>
            <person name="Ke S."/>
            <person name="Chen Y.-Y."/>
            <person name="Wu W.-L."/>
            <person name="Hsu J.-L."/>
            <person name="Lin Y.-F."/>
            <person name="Huang M.-D."/>
            <person name="Li C.-Y."/>
            <person name="Huang L."/>
            <person name="Wang Z.-W."/>
            <person name="Zhao X."/>
            <person name="Zhong W.-Y."/>
            <person name="Peng D.-H."/>
            <person name="Ahmad S."/>
            <person name="Lan S."/>
            <person name="Zhang J.-S."/>
            <person name="Tsai W.-C."/>
            <person name="Van De Peer Y."/>
            <person name="Liu Z.-J."/>
        </authorList>
    </citation>
    <scope>NUCLEOTIDE SEQUENCE</scope>
    <source>
        <strain evidence="14">SCP</strain>
        <tissue evidence="14">Leaves</tissue>
    </source>
</reference>
<dbReference type="InterPro" id="IPR000782">
    <property type="entry name" value="FAS1_domain"/>
</dbReference>
<evidence type="ECO:0000313" key="15">
    <source>
        <dbReference type="Proteomes" id="UP001179952"/>
    </source>
</evidence>
<comment type="function">
    <text evidence="10">May be a cell surface adhesion protein.</text>
</comment>
<dbReference type="Proteomes" id="UP001179952">
    <property type="component" value="Unassembled WGS sequence"/>
</dbReference>
<organism evidence="14 15">
    <name type="scientific">Acorus gramineus</name>
    <name type="common">Dwarf sweet flag</name>
    <dbReference type="NCBI Taxonomy" id="55184"/>
    <lineage>
        <taxon>Eukaryota</taxon>
        <taxon>Viridiplantae</taxon>
        <taxon>Streptophyta</taxon>
        <taxon>Embryophyta</taxon>
        <taxon>Tracheophyta</taxon>
        <taxon>Spermatophyta</taxon>
        <taxon>Magnoliopsida</taxon>
        <taxon>Liliopsida</taxon>
        <taxon>Acoraceae</taxon>
        <taxon>Acorus</taxon>
    </lineage>
</organism>
<evidence type="ECO:0000256" key="12">
    <source>
        <dbReference type="SAM" id="SignalP"/>
    </source>
</evidence>
<keyword evidence="8" id="KW-0325">Glycoprotein</keyword>
<evidence type="ECO:0000256" key="11">
    <source>
        <dbReference type="SAM" id="MobiDB-lite"/>
    </source>
</evidence>
<protein>
    <submittedName>
        <fullName evidence="14">Fasciclin-like arabinogalactan protein 14</fullName>
    </submittedName>
</protein>
<dbReference type="PANTHER" id="PTHR32382">
    <property type="entry name" value="FASCICLIN-LIKE ARABINOGALACTAN PROTEIN"/>
    <property type="match status" value="1"/>
</dbReference>
<dbReference type="InterPro" id="IPR036378">
    <property type="entry name" value="FAS1_dom_sf"/>
</dbReference>
<dbReference type="InterPro" id="IPR033254">
    <property type="entry name" value="Plant_FLA"/>
</dbReference>
<dbReference type="Gene3D" id="2.30.180.10">
    <property type="entry name" value="FAS1 domain"/>
    <property type="match status" value="1"/>
</dbReference>
<dbReference type="GO" id="GO:0098552">
    <property type="term" value="C:side of membrane"/>
    <property type="evidence" value="ECO:0007669"/>
    <property type="project" value="UniProtKB-KW"/>
</dbReference>
<evidence type="ECO:0000256" key="3">
    <source>
        <dbReference type="ARBA" id="ARBA00022475"/>
    </source>
</evidence>
<evidence type="ECO:0000256" key="6">
    <source>
        <dbReference type="ARBA" id="ARBA00022974"/>
    </source>
</evidence>
<sequence length="287" mass="28870">MDSKSSLHHLLLLLLLLSAATFSAAFNITKILNQYPDYSVFNALLSETGIADAINHRQTITVLAVPNGPASSLSSQPPDVAKRLASLHVVLDYYDLDKLRSLSKGTTLTTLFQTTGLASSHLGFLNVSHTKNPDGLAFGSAVPGSPLSASLVKTVAAQPYNVSVLEVSAVIFPPGIAAAPAPMKQDSLARADAPVAHAPKASAGGDEDAPAPAVVAPKASAEAPKAAGKSSPPSPMVASAPAHGDSLFPSAEAPGPVAANDYSSGSRVGFGLAGLAGGVGVAILAAL</sequence>
<accession>A0AAV9AVQ0</accession>
<keyword evidence="3" id="KW-1003">Cell membrane</keyword>
<dbReference type="GO" id="GO:0005886">
    <property type="term" value="C:plasma membrane"/>
    <property type="evidence" value="ECO:0007669"/>
    <property type="project" value="UniProtKB-SubCell"/>
</dbReference>
<feature type="chain" id="PRO_5044023976" evidence="12">
    <location>
        <begin position="26"/>
        <end position="287"/>
    </location>
</feature>
<evidence type="ECO:0000256" key="2">
    <source>
        <dbReference type="ARBA" id="ARBA00007843"/>
    </source>
</evidence>
<feature type="region of interest" description="Disordered" evidence="11">
    <location>
        <begin position="190"/>
        <end position="252"/>
    </location>
</feature>
<feature type="compositionally biased region" description="Low complexity" evidence="11">
    <location>
        <begin position="210"/>
        <end position="242"/>
    </location>
</feature>
<reference evidence="14" key="1">
    <citation type="journal article" date="2023" name="Nat. Commun.">
        <title>Diploid and tetraploid genomes of Acorus and the evolution of monocots.</title>
        <authorList>
            <person name="Ma L."/>
            <person name="Liu K.W."/>
            <person name="Li Z."/>
            <person name="Hsiao Y.Y."/>
            <person name="Qi Y."/>
            <person name="Fu T."/>
            <person name="Tang G.D."/>
            <person name="Zhang D."/>
            <person name="Sun W.H."/>
            <person name="Liu D.K."/>
            <person name="Li Y."/>
            <person name="Chen G.Z."/>
            <person name="Liu X.D."/>
            <person name="Liao X.Y."/>
            <person name="Jiang Y.T."/>
            <person name="Yu X."/>
            <person name="Hao Y."/>
            <person name="Huang J."/>
            <person name="Zhao X.W."/>
            <person name="Ke S."/>
            <person name="Chen Y.Y."/>
            <person name="Wu W.L."/>
            <person name="Hsu J.L."/>
            <person name="Lin Y.F."/>
            <person name="Huang M.D."/>
            <person name="Li C.Y."/>
            <person name="Huang L."/>
            <person name="Wang Z.W."/>
            <person name="Zhao X."/>
            <person name="Zhong W.Y."/>
            <person name="Peng D.H."/>
            <person name="Ahmad S."/>
            <person name="Lan S."/>
            <person name="Zhang J.S."/>
            <person name="Tsai W.C."/>
            <person name="Van de Peer Y."/>
            <person name="Liu Z.J."/>
        </authorList>
    </citation>
    <scope>NUCLEOTIDE SEQUENCE</scope>
    <source>
        <strain evidence="14">SCP</strain>
    </source>
</reference>
<feature type="signal peptide" evidence="12">
    <location>
        <begin position="1"/>
        <end position="25"/>
    </location>
</feature>
<dbReference type="FunFam" id="2.30.180.10:FF:000015">
    <property type="entry name" value="Fasciclin-like arabinogalactan protein 3"/>
    <property type="match status" value="1"/>
</dbReference>
<keyword evidence="6" id="KW-0654">Proteoglycan</keyword>
<evidence type="ECO:0000256" key="10">
    <source>
        <dbReference type="ARBA" id="ARBA00024686"/>
    </source>
</evidence>
<keyword evidence="4" id="KW-0336">GPI-anchor</keyword>
<comment type="subcellular location">
    <subcellularLocation>
        <location evidence="1">Cell membrane</location>
        <topology evidence="1">Lipid-anchor</topology>
        <topology evidence="1">GPI-anchor</topology>
    </subcellularLocation>
</comment>
<comment type="similarity">
    <text evidence="2">Belongs to the fasciclin-like AGP family.</text>
</comment>
<keyword evidence="15" id="KW-1185">Reference proteome</keyword>